<evidence type="ECO:0000313" key="7">
    <source>
        <dbReference type="Proteomes" id="UP000268684"/>
    </source>
</evidence>
<dbReference type="SMART" id="SM00421">
    <property type="entry name" value="HTH_LUXR"/>
    <property type="match status" value="1"/>
</dbReference>
<dbReference type="Pfam" id="PF00072">
    <property type="entry name" value="Response_reg"/>
    <property type="match status" value="1"/>
</dbReference>
<dbReference type="PROSITE" id="PS00622">
    <property type="entry name" value="HTH_LUXR_1"/>
    <property type="match status" value="1"/>
</dbReference>
<accession>A0AAJ5NDZ3</accession>
<protein>
    <submittedName>
        <fullName evidence="6">Response regulator proteins, luxR family</fullName>
    </submittedName>
</protein>
<dbReference type="InterPro" id="IPR011006">
    <property type="entry name" value="CheY-like_superfamily"/>
</dbReference>
<dbReference type="CDD" id="cd06170">
    <property type="entry name" value="LuxR_C_like"/>
    <property type="match status" value="1"/>
</dbReference>
<dbReference type="GO" id="GO:0006355">
    <property type="term" value="P:regulation of DNA-templated transcription"/>
    <property type="evidence" value="ECO:0007669"/>
    <property type="project" value="InterPro"/>
</dbReference>
<dbReference type="RefSeq" id="WP_408611273.1">
    <property type="nucleotide sequence ID" value="NZ_LR025744.1"/>
</dbReference>
<dbReference type="InterPro" id="IPR001789">
    <property type="entry name" value="Sig_transdc_resp-reg_receiver"/>
</dbReference>
<dbReference type="InterPro" id="IPR039420">
    <property type="entry name" value="WalR-like"/>
</dbReference>
<feature type="domain" description="HTH luxR-type" evidence="4">
    <location>
        <begin position="179"/>
        <end position="244"/>
    </location>
</feature>
<dbReference type="GO" id="GO:0000160">
    <property type="term" value="P:phosphorelay signal transduction system"/>
    <property type="evidence" value="ECO:0007669"/>
    <property type="project" value="InterPro"/>
</dbReference>
<organism evidence="6 7">
    <name type="scientific">Burkholderia stabilis</name>
    <dbReference type="NCBI Taxonomy" id="95485"/>
    <lineage>
        <taxon>Bacteria</taxon>
        <taxon>Pseudomonadati</taxon>
        <taxon>Pseudomonadota</taxon>
        <taxon>Betaproteobacteria</taxon>
        <taxon>Burkholderiales</taxon>
        <taxon>Burkholderiaceae</taxon>
        <taxon>Burkholderia</taxon>
        <taxon>Burkholderia cepacia complex</taxon>
    </lineage>
</organism>
<dbReference type="InterPro" id="IPR016032">
    <property type="entry name" value="Sig_transdc_resp-reg_C-effctor"/>
</dbReference>
<dbReference type="Gene3D" id="3.40.50.2300">
    <property type="match status" value="1"/>
</dbReference>
<dbReference type="InterPro" id="IPR036388">
    <property type="entry name" value="WH-like_DNA-bd_sf"/>
</dbReference>
<sequence length="257" mass="28164">MTAAGQAFYRKIASIVGDRSLQANTKENRMNELRIGVVLADDHPGMIVGVSHELSRMKEIELKGHATNSTELVELLETTPCDVLVSDYAMPAGKYGDGIALFGFIRRRFPDVKLVVLTMLDNPAILGSLDDIGVRAIVSKADAVSYLFPAILAAHTGGIKYHSPTVADVLKDRETRLAHPNAKAELSLRETEVVRMFVSGMRVDDIAEKLNRSKKTISTQKARAMAKLGIKSDTDLIKYAVENGWETSSRATRDHGE</sequence>
<evidence type="ECO:0000256" key="3">
    <source>
        <dbReference type="PROSITE-ProRule" id="PRU00169"/>
    </source>
</evidence>
<dbReference type="GeneID" id="71059099"/>
<keyword evidence="1 3" id="KW-0597">Phosphoprotein</keyword>
<keyword evidence="2" id="KW-0238">DNA-binding</keyword>
<dbReference type="SUPFAM" id="SSF52172">
    <property type="entry name" value="CheY-like"/>
    <property type="match status" value="1"/>
</dbReference>
<evidence type="ECO:0000259" key="4">
    <source>
        <dbReference type="PROSITE" id="PS50043"/>
    </source>
</evidence>
<dbReference type="InterPro" id="IPR058245">
    <property type="entry name" value="NreC/VraR/RcsB-like_REC"/>
</dbReference>
<dbReference type="PRINTS" id="PR00038">
    <property type="entry name" value="HTHLUXR"/>
</dbReference>
<gene>
    <name evidence="6" type="ORF">BSTAB16_6681</name>
</gene>
<dbReference type="SUPFAM" id="SSF46894">
    <property type="entry name" value="C-terminal effector domain of the bipartite response regulators"/>
    <property type="match status" value="1"/>
</dbReference>
<dbReference type="PANTHER" id="PTHR43214:SF17">
    <property type="entry name" value="TRANSCRIPTIONAL REGULATORY PROTEIN RCSB"/>
    <property type="match status" value="1"/>
</dbReference>
<dbReference type="AlphaFoldDB" id="A0AAJ5NDZ3"/>
<dbReference type="GO" id="GO:0003677">
    <property type="term" value="F:DNA binding"/>
    <property type="evidence" value="ECO:0007669"/>
    <property type="project" value="UniProtKB-KW"/>
</dbReference>
<dbReference type="PROSITE" id="PS50043">
    <property type="entry name" value="HTH_LUXR_2"/>
    <property type="match status" value="1"/>
</dbReference>
<dbReference type="PROSITE" id="PS50110">
    <property type="entry name" value="RESPONSE_REGULATORY"/>
    <property type="match status" value="1"/>
</dbReference>
<feature type="modified residue" description="4-aspartylphosphate" evidence="3">
    <location>
        <position position="87"/>
    </location>
</feature>
<evidence type="ECO:0000259" key="5">
    <source>
        <dbReference type="PROSITE" id="PS50110"/>
    </source>
</evidence>
<dbReference type="PANTHER" id="PTHR43214">
    <property type="entry name" value="TWO-COMPONENT RESPONSE REGULATOR"/>
    <property type="match status" value="1"/>
</dbReference>
<dbReference type="CDD" id="cd17535">
    <property type="entry name" value="REC_NarL-like"/>
    <property type="match status" value="1"/>
</dbReference>
<proteinExistence type="predicted"/>
<name>A0AAJ5NDZ3_9BURK</name>
<evidence type="ECO:0000256" key="2">
    <source>
        <dbReference type="ARBA" id="ARBA00023125"/>
    </source>
</evidence>
<feature type="domain" description="Response regulatory" evidence="5">
    <location>
        <begin position="36"/>
        <end position="155"/>
    </location>
</feature>
<evidence type="ECO:0000256" key="1">
    <source>
        <dbReference type="ARBA" id="ARBA00022553"/>
    </source>
</evidence>
<dbReference type="Pfam" id="PF00196">
    <property type="entry name" value="GerE"/>
    <property type="match status" value="1"/>
</dbReference>
<dbReference type="InterPro" id="IPR000792">
    <property type="entry name" value="Tscrpt_reg_LuxR_C"/>
</dbReference>
<dbReference type="Gene3D" id="1.10.10.10">
    <property type="entry name" value="Winged helix-like DNA-binding domain superfamily/Winged helix DNA-binding domain"/>
    <property type="match status" value="1"/>
</dbReference>
<keyword evidence="7" id="KW-1185">Reference proteome</keyword>
<dbReference type="EMBL" id="LR025744">
    <property type="protein sequence ID" value="VBB16476.1"/>
    <property type="molecule type" value="Genomic_DNA"/>
</dbReference>
<evidence type="ECO:0000313" key="6">
    <source>
        <dbReference type="EMBL" id="VBB16476.1"/>
    </source>
</evidence>
<dbReference type="Proteomes" id="UP000268684">
    <property type="component" value="Chromosome III"/>
</dbReference>
<reference evidence="6 7" key="1">
    <citation type="submission" date="2017-11" db="EMBL/GenBank/DDBJ databases">
        <authorList>
            <person name="Seth-Smith MB H."/>
        </authorList>
    </citation>
    <scope>NUCLEOTIDE SEQUENCE [LARGE SCALE GENOMIC DNA]</scope>
    <source>
        <strain evidence="6">E</strain>
    </source>
</reference>